<dbReference type="NCBIfam" id="NF041646">
    <property type="entry name" value="VC0807_fam"/>
    <property type="match status" value="1"/>
</dbReference>
<reference evidence="2 3" key="1">
    <citation type="submission" date="2019-09" db="EMBL/GenBank/DDBJ databases">
        <title>Goodfellowia gen. nov., a new genus of the Pseudonocardineae related to Actinoalloteichus, containing Goodfellowia coeruleoviolacea gen. nov., comb. nov. gen. nov., comb. nov.</title>
        <authorList>
            <person name="Labeda D."/>
        </authorList>
    </citation>
    <scope>NUCLEOTIDE SEQUENCE [LARGE SCALE GENOMIC DNA]</scope>
    <source>
        <strain evidence="2 3">AN110305</strain>
    </source>
</reference>
<feature type="transmembrane region" description="Helical" evidence="1">
    <location>
        <begin position="102"/>
        <end position="118"/>
    </location>
</feature>
<name>A0A5B2X4R0_9PSEU</name>
<feature type="transmembrane region" description="Helical" evidence="1">
    <location>
        <begin position="192"/>
        <end position="211"/>
    </location>
</feature>
<keyword evidence="1" id="KW-0812">Transmembrane</keyword>
<evidence type="ECO:0000313" key="3">
    <source>
        <dbReference type="Proteomes" id="UP000323454"/>
    </source>
</evidence>
<keyword evidence="1" id="KW-1133">Transmembrane helix</keyword>
<keyword evidence="3" id="KW-1185">Reference proteome</keyword>
<evidence type="ECO:0000256" key="1">
    <source>
        <dbReference type="SAM" id="Phobius"/>
    </source>
</evidence>
<organism evidence="2 3">
    <name type="scientific">Solihabitans fulvus</name>
    <dbReference type="NCBI Taxonomy" id="1892852"/>
    <lineage>
        <taxon>Bacteria</taxon>
        <taxon>Bacillati</taxon>
        <taxon>Actinomycetota</taxon>
        <taxon>Actinomycetes</taxon>
        <taxon>Pseudonocardiales</taxon>
        <taxon>Pseudonocardiaceae</taxon>
        <taxon>Solihabitans</taxon>
    </lineage>
</organism>
<evidence type="ECO:0008006" key="4">
    <source>
        <dbReference type="Google" id="ProtNLM"/>
    </source>
</evidence>
<dbReference type="EMBL" id="VUOB01000042">
    <property type="protein sequence ID" value="KAA2258155.1"/>
    <property type="molecule type" value="Genomic_DNA"/>
</dbReference>
<feature type="transmembrane region" description="Helical" evidence="1">
    <location>
        <begin position="20"/>
        <end position="38"/>
    </location>
</feature>
<keyword evidence="1" id="KW-0472">Membrane</keyword>
<protein>
    <recommendedName>
        <fullName evidence="4">Intracellular septation protein A</fullName>
    </recommendedName>
</protein>
<feature type="transmembrane region" description="Helical" evidence="1">
    <location>
        <begin position="72"/>
        <end position="90"/>
    </location>
</feature>
<accession>A0A5B2X4R0</accession>
<proteinExistence type="predicted"/>
<gene>
    <name evidence="2" type="ORF">F0L68_23895</name>
</gene>
<dbReference type="AlphaFoldDB" id="A0A5B2X4R0"/>
<feature type="transmembrane region" description="Helical" evidence="1">
    <location>
        <begin position="159"/>
        <end position="180"/>
    </location>
</feature>
<comment type="caution">
    <text evidence="2">The sequence shown here is derived from an EMBL/GenBank/DDBJ whole genome shotgun (WGS) entry which is preliminary data.</text>
</comment>
<reference evidence="2 3" key="2">
    <citation type="submission" date="2019-09" db="EMBL/GenBank/DDBJ databases">
        <authorList>
            <person name="Jin C."/>
        </authorList>
    </citation>
    <scope>NUCLEOTIDE SEQUENCE [LARGE SCALE GENOMIC DNA]</scope>
    <source>
        <strain evidence="2 3">AN110305</strain>
    </source>
</reference>
<dbReference type="OrthoDB" id="3781030at2"/>
<sequence>MTDAERLERQRKTAAMRKHLARQLVFELGVPLAGYYGLRAAGASEWLAVAAGGLLIVPWLVHGMVKQRKVEVLGVFTLSIMLIGALMSMVTGDPRVLLIRDSWLGGVLGLWLLGTLATRRPFMLVAARSVVVAKIGEAGAVEWESRWDREPAFRRHIRVITAVWGAGFTLDAGVRVVLAYTLPVDAVPAVSTAQWLAVLAGLLVFHMRYVTRHGLKV</sequence>
<feature type="transmembrane region" description="Helical" evidence="1">
    <location>
        <begin position="44"/>
        <end position="65"/>
    </location>
</feature>
<dbReference type="Proteomes" id="UP000323454">
    <property type="component" value="Unassembled WGS sequence"/>
</dbReference>
<evidence type="ECO:0000313" key="2">
    <source>
        <dbReference type="EMBL" id="KAA2258155.1"/>
    </source>
</evidence>